<dbReference type="OrthoDB" id="3239759at2"/>
<dbReference type="Proteomes" id="UP000280501">
    <property type="component" value="Unassembled WGS sequence"/>
</dbReference>
<reference evidence="1 2" key="1">
    <citation type="submission" date="2018-11" db="EMBL/GenBank/DDBJ databases">
        <title>Sequencing the genomes of 1000 actinobacteria strains.</title>
        <authorList>
            <person name="Klenk H.-P."/>
        </authorList>
    </citation>
    <scope>NUCLEOTIDE SEQUENCE [LARGE SCALE GENOMIC DNA]</scope>
    <source>
        <strain evidence="1 2">DSM 15700</strain>
    </source>
</reference>
<comment type="caution">
    <text evidence="1">The sequence shown here is derived from an EMBL/GenBank/DDBJ whole genome shotgun (WGS) entry which is preliminary data.</text>
</comment>
<keyword evidence="2" id="KW-1185">Reference proteome</keyword>
<dbReference type="EMBL" id="RKQZ01000001">
    <property type="protein sequence ID" value="RPF21455.1"/>
    <property type="molecule type" value="Genomic_DNA"/>
</dbReference>
<gene>
    <name evidence="1" type="ORF">EDD34_2083</name>
</gene>
<dbReference type="RefSeq" id="WP_123814487.1">
    <property type="nucleotide sequence ID" value="NZ_RKQZ01000001.1"/>
</dbReference>
<accession>A0A3N4ZKK1</accession>
<evidence type="ECO:0000313" key="2">
    <source>
        <dbReference type="Proteomes" id="UP000280501"/>
    </source>
</evidence>
<evidence type="ECO:0000313" key="1">
    <source>
        <dbReference type="EMBL" id="RPF21455.1"/>
    </source>
</evidence>
<name>A0A3N4ZKK1_9MICO</name>
<sequence length="292" mass="31940">MSTSHAPFTDTAQALPSFASSHGLRRLLVKVFTSDSDGWSHPEVPALLEYCERKFALLARRHGQDPADAMAAAFDVLRLPSTLDAEDPWGVVTRAVQRTMQAADRADRLLCSVDHARRLMSSGDHDVERFSDLAEDGSIPVVVEQVAQQPPGEPTVDTPRSPSDMASIRESITDRDVRIGLITVRTLLSWAGWPPDDARVALEYVCQRLRESGSPAAAFDSLRRDLSPLHLLDVDHSTWTRLCRVLLGSAAQDGLIRRAMCGARPVHLLDDSRLMAALALTAPAPSSEVRHG</sequence>
<organism evidence="1 2">
    <name type="scientific">Myceligenerans xiligouense</name>
    <dbReference type="NCBI Taxonomy" id="253184"/>
    <lineage>
        <taxon>Bacteria</taxon>
        <taxon>Bacillati</taxon>
        <taxon>Actinomycetota</taxon>
        <taxon>Actinomycetes</taxon>
        <taxon>Micrococcales</taxon>
        <taxon>Promicromonosporaceae</taxon>
        <taxon>Myceligenerans</taxon>
    </lineage>
</organism>
<dbReference type="AlphaFoldDB" id="A0A3N4ZKK1"/>
<proteinExistence type="predicted"/>
<protein>
    <submittedName>
        <fullName evidence="1">Uncharacterized protein</fullName>
    </submittedName>
</protein>